<protein>
    <submittedName>
        <fullName evidence="1">Uncharacterized protein</fullName>
    </submittedName>
</protein>
<dbReference type="Proteomes" id="UP000791440">
    <property type="component" value="Unassembled WGS sequence"/>
</dbReference>
<dbReference type="CDD" id="cd00303">
    <property type="entry name" value="retropepsin_like"/>
    <property type="match status" value="1"/>
</dbReference>
<dbReference type="EMBL" id="JH668519">
    <property type="protein sequence ID" value="KAG6456662.1"/>
    <property type="molecule type" value="Genomic_DNA"/>
</dbReference>
<dbReference type="AlphaFoldDB" id="A0A921ZH14"/>
<proteinExistence type="predicted"/>
<comment type="caution">
    <text evidence="1">The sequence shown here is derived from an EMBL/GenBank/DDBJ whole genome shotgun (WGS) entry which is preliminary data.</text>
</comment>
<reference evidence="1" key="1">
    <citation type="journal article" date="2016" name="Insect Biochem. Mol. Biol.">
        <title>Multifaceted biological insights from a draft genome sequence of the tobacco hornworm moth, Manduca sexta.</title>
        <authorList>
            <person name="Kanost M.R."/>
            <person name="Arrese E.L."/>
            <person name="Cao X."/>
            <person name="Chen Y.R."/>
            <person name="Chellapilla S."/>
            <person name="Goldsmith M.R."/>
            <person name="Grosse-Wilde E."/>
            <person name="Heckel D.G."/>
            <person name="Herndon N."/>
            <person name="Jiang H."/>
            <person name="Papanicolaou A."/>
            <person name="Qu J."/>
            <person name="Soulages J.L."/>
            <person name="Vogel H."/>
            <person name="Walters J."/>
            <person name="Waterhouse R.M."/>
            <person name="Ahn S.J."/>
            <person name="Almeida F.C."/>
            <person name="An C."/>
            <person name="Aqrawi P."/>
            <person name="Bretschneider A."/>
            <person name="Bryant W.B."/>
            <person name="Bucks S."/>
            <person name="Chao H."/>
            <person name="Chevignon G."/>
            <person name="Christen J.M."/>
            <person name="Clarke D.F."/>
            <person name="Dittmer N.T."/>
            <person name="Ferguson L.C.F."/>
            <person name="Garavelou S."/>
            <person name="Gordon K.H.J."/>
            <person name="Gunaratna R.T."/>
            <person name="Han Y."/>
            <person name="Hauser F."/>
            <person name="He Y."/>
            <person name="Heidel-Fischer H."/>
            <person name="Hirsh A."/>
            <person name="Hu Y."/>
            <person name="Jiang H."/>
            <person name="Kalra D."/>
            <person name="Klinner C."/>
            <person name="Konig C."/>
            <person name="Kovar C."/>
            <person name="Kroll A.R."/>
            <person name="Kuwar S.S."/>
            <person name="Lee S.L."/>
            <person name="Lehman R."/>
            <person name="Li K."/>
            <person name="Li Z."/>
            <person name="Liang H."/>
            <person name="Lovelace S."/>
            <person name="Lu Z."/>
            <person name="Mansfield J.H."/>
            <person name="McCulloch K.J."/>
            <person name="Mathew T."/>
            <person name="Morton B."/>
            <person name="Muzny D.M."/>
            <person name="Neunemann D."/>
            <person name="Ongeri F."/>
            <person name="Pauchet Y."/>
            <person name="Pu L.L."/>
            <person name="Pyrousis I."/>
            <person name="Rao X.J."/>
            <person name="Redding A."/>
            <person name="Roesel C."/>
            <person name="Sanchez-Gracia A."/>
            <person name="Schaack S."/>
            <person name="Shukla A."/>
            <person name="Tetreau G."/>
            <person name="Wang Y."/>
            <person name="Xiong G.H."/>
            <person name="Traut W."/>
            <person name="Walsh T.K."/>
            <person name="Worley K.C."/>
            <person name="Wu D."/>
            <person name="Wu W."/>
            <person name="Wu Y.Q."/>
            <person name="Zhang X."/>
            <person name="Zou Z."/>
            <person name="Zucker H."/>
            <person name="Briscoe A.D."/>
            <person name="Burmester T."/>
            <person name="Clem R.J."/>
            <person name="Feyereisen R."/>
            <person name="Grimmelikhuijzen C.J.P."/>
            <person name="Hamodrakas S.J."/>
            <person name="Hansson B.S."/>
            <person name="Huguet E."/>
            <person name="Jermiin L.S."/>
            <person name="Lan Q."/>
            <person name="Lehman H.K."/>
            <person name="Lorenzen M."/>
            <person name="Merzendorfer H."/>
            <person name="Michalopoulos I."/>
            <person name="Morton D.B."/>
            <person name="Muthukrishnan S."/>
            <person name="Oakeshott J.G."/>
            <person name="Palmer W."/>
            <person name="Park Y."/>
            <person name="Passarelli A.L."/>
            <person name="Rozas J."/>
            <person name="Schwartz L.M."/>
            <person name="Smith W."/>
            <person name="Southgate A."/>
            <person name="Vilcinskas A."/>
            <person name="Vogt R."/>
            <person name="Wang P."/>
            <person name="Werren J."/>
            <person name="Yu X.Q."/>
            <person name="Zhou J.J."/>
            <person name="Brown S.J."/>
            <person name="Scherer S.E."/>
            <person name="Richards S."/>
            <person name="Blissard G.W."/>
        </authorList>
    </citation>
    <scope>NUCLEOTIDE SEQUENCE</scope>
</reference>
<sequence length="243" mass="27971">MNDLKNYNRLPYIYIGELGGRLLIDTGASQSLISPKILDRKKQIQCRIKNELHYIKTAHGTSKHKQVAYIKLLERLFNQDITHKFLIFNFDPDFAGLLGLDLLVPLNSRIDIKNMILRTDHANIPIRDDIKTYSNISAKSEQVVNLLCNYSEGDYYLAEKNGLIFPASVVLLKNGNVLTTVINSMEKEIQFKNSCHINLQYLDFSKKKEVKASKIHKQTIADNKTDQILKNNLKQYKNLSYEP</sequence>
<keyword evidence="2" id="KW-1185">Reference proteome</keyword>
<evidence type="ECO:0000313" key="2">
    <source>
        <dbReference type="Proteomes" id="UP000791440"/>
    </source>
</evidence>
<evidence type="ECO:0000313" key="1">
    <source>
        <dbReference type="EMBL" id="KAG6456662.1"/>
    </source>
</evidence>
<gene>
    <name evidence="1" type="ORF">O3G_MSEX009870</name>
</gene>
<reference evidence="1" key="2">
    <citation type="submission" date="2020-12" db="EMBL/GenBank/DDBJ databases">
        <authorList>
            <person name="Kanost M."/>
        </authorList>
    </citation>
    <scope>NUCLEOTIDE SEQUENCE</scope>
</reference>
<accession>A0A921ZH14</accession>
<organism evidence="1 2">
    <name type="scientific">Manduca sexta</name>
    <name type="common">Tobacco hawkmoth</name>
    <name type="synonym">Tobacco hornworm</name>
    <dbReference type="NCBI Taxonomy" id="7130"/>
    <lineage>
        <taxon>Eukaryota</taxon>
        <taxon>Metazoa</taxon>
        <taxon>Ecdysozoa</taxon>
        <taxon>Arthropoda</taxon>
        <taxon>Hexapoda</taxon>
        <taxon>Insecta</taxon>
        <taxon>Pterygota</taxon>
        <taxon>Neoptera</taxon>
        <taxon>Endopterygota</taxon>
        <taxon>Lepidoptera</taxon>
        <taxon>Glossata</taxon>
        <taxon>Ditrysia</taxon>
        <taxon>Bombycoidea</taxon>
        <taxon>Sphingidae</taxon>
        <taxon>Sphinginae</taxon>
        <taxon>Sphingini</taxon>
        <taxon>Manduca</taxon>
    </lineage>
</organism>
<name>A0A921ZH14_MANSE</name>